<dbReference type="CDD" id="cd00609">
    <property type="entry name" value="AAT_like"/>
    <property type="match status" value="1"/>
</dbReference>
<evidence type="ECO:0000256" key="1">
    <source>
        <dbReference type="RuleBase" id="RU000481"/>
    </source>
</evidence>
<dbReference type="GO" id="GO:0008483">
    <property type="term" value="F:transaminase activity"/>
    <property type="evidence" value="ECO:0007669"/>
    <property type="project" value="UniProtKB-KW"/>
</dbReference>
<name>A0A9D1HX08_9ACTN</name>
<gene>
    <name evidence="3" type="ORF">IAD17_04360</name>
</gene>
<evidence type="ECO:0000313" key="4">
    <source>
        <dbReference type="Proteomes" id="UP000824078"/>
    </source>
</evidence>
<dbReference type="Proteomes" id="UP000824078">
    <property type="component" value="Unassembled WGS sequence"/>
</dbReference>
<dbReference type="InterPro" id="IPR004838">
    <property type="entry name" value="NHTrfase_class1_PyrdxlP-BS"/>
</dbReference>
<sequence length="400" mass="44774">MADGINSLMREFGIDKSPIREVMETTMSLKQQGYTDFWDFSIGNPEVPTPPEINESIREILDVYNSVDLHGYTPNDGWEATRRAIADDLNDRFDANADASDLILTAGAAGALTSSIAALTTPGEEVIVLTPYFPEYRLYIQAWSCRCVPVPTIAGTFQIDVDAVRDAIGPRTRMVIVNTPNNPTGAIYSEASLRALGDMLRAEGKRLDKTIYLLSDEPYREIVYDGAKNPWVCGCYENTIMCYSYSKSLSLAGERVGYVYVPKAVHRHDEVLEALHGAQRAVNTITGSLIQRVIERCVKARVPIEEYAARREIIYNGLTEIGYDVVKPEGAFYLWLRALEPDDAAFAERATKERIYMVYSGDFGCPGYERLSYSSVSRERLAESLSAFQNLWDSYGGYTW</sequence>
<dbReference type="Gene3D" id="3.40.640.10">
    <property type="entry name" value="Type I PLP-dependent aspartate aminotransferase-like (Major domain)"/>
    <property type="match status" value="1"/>
</dbReference>
<dbReference type="InterPro" id="IPR004839">
    <property type="entry name" value="Aminotransferase_I/II_large"/>
</dbReference>
<reference evidence="3" key="2">
    <citation type="journal article" date="2021" name="PeerJ">
        <title>Extensive microbial diversity within the chicken gut microbiome revealed by metagenomics and culture.</title>
        <authorList>
            <person name="Gilroy R."/>
            <person name="Ravi A."/>
            <person name="Getino M."/>
            <person name="Pursley I."/>
            <person name="Horton D.L."/>
            <person name="Alikhan N.F."/>
            <person name="Baker D."/>
            <person name="Gharbi K."/>
            <person name="Hall N."/>
            <person name="Watson M."/>
            <person name="Adriaenssens E.M."/>
            <person name="Foster-Nyarko E."/>
            <person name="Jarju S."/>
            <person name="Secka A."/>
            <person name="Antonio M."/>
            <person name="Oren A."/>
            <person name="Chaudhuri R.R."/>
            <person name="La Ragione R."/>
            <person name="Hildebrand F."/>
            <person name="Pallen M.J."/>
        </authorList>
    </citation>
    <scope>NUCLEOTIDE SEQUENCE</scope>
    <source>
        <strain evidence="3">ChiHjej12B11-29160</strain>
    </source>
</reference>
<reference evidence="3" key="1">
    <citation type="submission" date="2020-10" db="EMBL/GenBank/DDBJ databases">
        <authorList>
            <person name="Gilroy R."/>
        </authorList>
    </citation>
    <scope>NUCLEOTIDE SEQUENCE</scope>
    <source>
        <strain evidence="3">ChiHjej12B11-29160</strain>
    </source>
</reference>
<evidence type="ECO:0000259" key="2">
    <source>
        <dbReference type="Pfam" id="PF00155"/>
    </source>
</evidence>
<dbReference type="PROSITE" id="PS00105">
    <property type="entry name" value="AA_TRANSFER_CLASS_1"/>
    <property type="match status" value="1"/>
</dbReference>
<dbReference type="AlphaFoldDB" id="A0A9D1HX08"/>
<dbReference type="SUPFAM" id="SSF53383">
    <property type="entry name" value="PLP-dependent transferases"/>
    <property type="match status" value="1"/>
</dbReference>
<dbReference type="PANTHER" id="PTHR42691">
    <property type="entry name" value="ASPARTATE AMINOTRANSFERASE YHDR-RELATED"/>
    <property type="match status" value="1"/>
</dbReference>
<dbReference type="EMBL" id="DVMQ01000014">
    <property type="protein sequence ID" value="HIU24133.1"/>
    <property type="molecule type" value="Genomic_DNA"/>
</dbReference>
<dbReference type="Pfam" id="PF00155">
    <property type="entry name" value="Aminotran_1_2"/>
    <property type="match status" value="1"/>
</dbReference>
<accession>A0A9D1HX08</accession>
<dbReference type="PANTHER" id="PTHR42691:SF1">
    <property type="entry name" value="ASPARTATE AMINOTRANSFERASE YHDR-RELATED"/>
    <property type="match status" value="1"/>
</dbReference>
<feature type="domain" description="Aminotransferase class I/classII large" evidence="2">
    <location>
        <begin position="37"/>
        <end position="387"/>
    </location>
</feature>
<dbReference type="GO" id="GO:0030170">
    <property type="term" value="F:pyridoxal phosphate binding"/>
    <property type="evidence" value="ECO:0007669"/>
    <property type="project" value="InterPro"/>
</dbReference>
<proteinExistence type="inferred from homology"/>
<keyword evidence="1" id="KW-0808">Transferase</keyword>
<dbReference type="InterPro" id="IPR015424">
    <property type="entry name" value="PyrdxlP-dep_Trfase"/>
</dbReference>
<dbReference type="InterPro" id="IPR015421">
    <property type="entry name" value="PyrdxlP-dep_Trfase_major"/>
</dbReference>
<comment type="caution">
    <text evidence="3">The sequence shown here is derived from an EMBL/GenBank/DDBJ whole genome shotgun (WGS) entry which is preliminary data.</text>
</comment>
<protein>
    <recommendedName>
        <fullName evidence="1">Aminotransferase</fullName>
        <ecNumber evidence="1">2.6.1.-</ecNumber>
    </recommendedName>
</protein>
<comment type="similarity">
    <text evidence="1">Belongs to the class-I pyridoxal-phosphate-dependent aminotransferase family.</text>
</comment>
<comment type="cofactor">
    <cofactor evidence="1">
        <name>pyridoxal 5'-phosphate</name>
        <dbReference type="ChEBI" id="CHEBI:597326"/>
    </cofactor>
</comment>
<organism evidence="3 4">
    <name type="scientific">Candidatus Coprovicinus avistercoris</name>
    <dbReference type="NCBI Taxonomy" id="2840754"/>
    <lineage>
        <taxon>Bacteria</taxon>
        <taxon>Bacillati</taxon>
        <taxon>Actinomycetota</taxon>
        <taxon>Coriobacteriia</taxon>
        <taxon>Coriobacteriales</taxon>
        <taxon>Coriobacteriaceae</taxon>
        <taxon>Coriobacteriaceae incertae sedis</taxon>
        <taxon>Candidatus Coprovicinus</taxon>
    </lineage>
</organism>
<keyword evidence="1 3" id="KW-0032">Aminotransferase</keyword>
<dbReference type="EC" id="2.6.1.-" evidence="1"/>
<dbReference type="NCBIfam" id="NF005305">
    <property type="entry name" value="PRK06836.1"/>
    <property type="match status" value="1"/>
</dbReference>
<evidence type="ECO:0000313" key="3">
    <source>
        <dbReference type="EMBL" id="HIU24133.1"/>
    </source>
</evidence>